<dbReference type="RefSeq" id="WP_344779699.1">
    <property type="nucleotide sequence ID" value="NZ_BAAAZW010000001.1"/>
</dbReference>
<evidence type="ECO:0000313" key="2">
    <source>
        <dbReference type="Proteomes" id="UP001418444"/>
    </source>
</evidence>
<comment type="caution">
    <text evidence="1">The sequence shown here is derived from an EMBL/GenBank/DDBJ whole genome shotgun (WGS) entry which is preliminary data.</text>
</comment>
<dbReference type="Proteomes" id="UP001418444">
    <property type="component" value="Unassembled WGS sequence"/>
</dbReference>
<gene>
    <name evidence="1" type="ORF">GCM10022231_02080</name>
</gene>
<organism evidence="1 2">
    <name type="scientific">Gordonia caeni</name>
    <dbReference type="NCBI Taxonomy" id="1007097"/>
    <lineage>
        <taxon>Bacteria</taxon>
        <taxon>Bacillati</taxon>
        <taxon>Actinomycetota</taxon>
        <taxon>Actinomycetes</taxon>
        <taxon>Mycobacteriales</taxon>
        <taxon>Gordoniaceae</taxon>
        <taxon>Gordonia</taxon>
    </lineage>
</organism>
<protein>
    <recommendedName>
        <fullName evidence="3">Transposase</fullName>
    </recommendedName>
</protein>
<proteinExistence type="predicted"/>
<evidence type="ECO:0008006" key="3">
    <source>
        <dbReference type="Google" id="ProtNLM"/>
    </source>
</evidence>
<evidence type="ECO:0000313" key="1">
    <source>
        <dbReference type="EMBL" id="GAA3948418.1"/>
    </source>
</evidence>
<sequence length="181" mass="19427">MSTNGLVMLVDLLDEAATDRFRTRFTSAQREHFADELTAALSRVVDRPGGVRLEINAQDMVASGAEERIFRGASRGRAVVCEDADQYGILFQVWKLDPVADSTCVYCAYVPYPGNQPESRSASRVLDGPAAAAAAAELYGVDPEAMTAVDDDRTAVSATIGVVGTPFTPWLEALGVTWPDP</sequence>
<accession>A0ABP7NL97</accession>
<reference evidence="2" key="1">
    <citation type="journal article" date="2019" name="Int. J. Syst. Evol. Microbiol.">
        <title>The Global Catalogue of Microorganisms (GCM) 10K type strain sequencing project: providing services to taxonomists for standard genome sequencing and annotation.</title>
        <authorList>
            <consortium name="The Broad Institute Genomics Platform"/>
            <consortium name="The Broad Institute Genome Sequencing Center for Infectious Disease"/>
            <person name="Wu L."/>
            <person name="Ma J."/>
        </authorList>
    </citation>
    <scope>NUCLEOTIDE SEQUENCE [LARGE SCALE GENOMIC DNA]</scope>
    <source>
        <strain evidence="2">JCM 16923</strain>
    </source>
</reference>
<name>A0ABP7NL97_9ACTN</name>
<dbReference type="EMBL" id="BAAAZW010000001">
    <property type="protein sequence ID" value="GAA3948418.1"/>
    <property type="molecule type" value="Genomic_DNA"/>
</dbReference>
<keyword evidence="2" id="KW-1185">Reference proteome</keyword>